<comment type="caution">
    <text evidence="1">The sequence shown here is derived from an EMBL/GenBank/DDBJ whole genome shotgun (WGS) entry which is preliminary data.</text>
</comment>
<proteinExistence type="predicted"/>
<evidence type="ECO:0000313" key="1">
    <source>
        <dbReference type="EMBL" id="CAG8835755.1"/>
    </source>
</evidence>
<feature type="non-terminal residue" evidence="1">
    <location>
        <position position="1"/>
    </location>
</feature>
<accession>A0ABN7WM58</accession>
<organism evidence="1 2">
    <name type="scientific">Gigaspora margarita</name>
    <dbReference type="NCBI Taxonomy" id="4874"/>
    <lineage>
        <taxon>Eukaryota</taxon>
        <taxon>Fungi</taxon>
        <taxon>Fungi incertae sedis</taxon>
        <taxon>Mucoromycota</taxon>
        <taxon>Glomeromycotina</taxon>
        <taxon>Glomeromycetes</taxon>
        <taxon>Diversisporales</taxon>
        <taxon>Gigasporaceae</taxon>
        <taxon>Gigaspora</taxon>
    </lineage>
</organism>
<dbReference type="Proteomes" id="UP000789901">
    <property type="component" value="Unassembled WGS sequence"/>
</dbReference>
<reference evidence="1 2" key="1">
    <citation type="submission" date="2021-06" db="EMBL/GenBank/DDBJ databases">
        <authorList>
            <person name="Kallberg Y."/>
            <person name="Tangrot J."/>
            <person name="Rosling A."/>
        </authorList>
    </citation>
    <scope>NUCLEOTIDE SEQUENCE [LARGE SCALE GENOMIC DNA]</scope>
    <source>
        <strain evidence="1 2">120-4 pot B 10/14</strain>
    </source>
</reference>
<protein>
    <submittedName>
        <fullName evidence="1">28130_t:CDS:1</fullName>
    </submittedName>
</protein>
<keyword evidence="2" id="KW-1185">Reference proteome</keyword>
<name>A0ABN7WM58_GIGMA</name>
<evidence type="ECO:0000313" key="2">
    <source>
        <dbReference type="Proteomes" id="UP000789901"/>
    </source>
</evidence>
<dbReference type="EMBL" id="CAJVQB010052127">
    <property type="protein sequence ID" value="CAG8835755.1"/>
    <property type="molecule type" value="Genomic_DNA"/>
</dbReference>
<gene>
    <name evidence="1" type="ORF">GMARGA_LOCUS32722</name>
</gene>
<sequence>FVNATCFKTSSKIKITSVSLKHGDHPLDPLANKFSTVHRALTESMLADIEFWTTKGNLNMRTQRQLLIAKYENVFFLPQDLSNTIQKIKKEQQIENEAATLITHLLEHKAENIR</sequence>